<dbReference type="Gene3D" id="3.30.1490.20">
    <property type="entry name" value="ATP-grasp fold, A domain"/>
    <property type="match status" value="1"/>
</dbReference>
<dbReference type="AlphaFoldDB" id="A0A7G6WWC4"/>
<dbReference type="KEGG" id="kqi:F1D05_10790"/>
<sequence length="246" mass="26778">MATATAGSLLSTKALTLRRLAPLIETATIDRGHIISLRNWHTRSPIVVDFLATAYHGGALIVRSSAPGEDTMASSAAGRYDSVAIPEHAAPNVLRAAIDQVFSSYGDDRDDSYVFVQRYIDAGVGRGSRHHPGRGDRRTVLRARRRRGHRNQRRDHLRTSPGPDLVHDPRQPPNGSFTAAAAAPTHRRCRAEGHRQRPARPRTRRRQRSPDPPPPGPPARPAPAAGPRDRPGGAQGSRHLRLPAGS</sequence>
<dbReference type="EMBL" id="CP043661">
    <property type="protein sequence ID" value="QNE18289.1"/>
    <property type="molecule type" value="Genomic_DNA"/>
</dbReference>
<organism evidence="2 3">
    <name type="scientific">Kribbella qitaiheensis</name>
    <dbReference type="NCBI Taxonomy" id="1544730"/>
    <lineage>
        <taxon>Bacteria</taxon>
        <taxon>Bacillati</taxon>
        <taxon>Actinomycetota</taxon>
        <taxon>Actinomycetes</taxon>
        <taxon>Propionibacteriales</taxon>
        <taxon>Kribbellaceae</taxon>
        <taxon>Kribbella</taxon>
    </lineage>
</organism>
<name>A0A7G6WWC4_9ACTN</name>
<gene>
    <name evidence="2" type="ORF">F1D05_10790</name>
</gene>
<dbReference type="InterPro" id="IPR013815">
    <property type="entry name" value="ATP_grasp_subdomain_1"/>
</dbReference>
<dbReference type="GO" id="GO:0005524">
    <property type="term" value="F:ATP binding"/>
    <property type="evidence" value="ECO:0007669"/>
    <property type="project" value="InterPro"/>
</dbReference>
<feature type="compositionally biased region" description="Basic residues" evidence="1">
    <location>
        <begin position="196"/>
        <end position="207"/>
    </location>
</feature>
<dbReference type="Proteomes" id="UP000515563">
    <property type="component" value="Chromosome"/>
</dbReference>
<feature type="compositionally biased region" description="Basic residues" evidence="1">
    <location>
        <begin position="140"/>
        <end position="156"/>
    </location>
</feature>
<evidence type="ECO:0000313" key="2">
    <source>
        <dbReference type="EMBL" id="QNE18289.1"/>
    </source>
</evidence>
<evidence type="ECO:0000313" key="3">
    <source>
        <dbReference type="Proteomes" id="UP000515563"/>
    </source>
</evidence>
<keyword evidence="3" id="KW-1185">Reference proteome</keyword>
<accession>A0A7G6WWC4</accession>
<reference evidence="3" key="1">
    <citation type="submission" date="2019-09" db="EMBL/GenBank/DDBJ databases">
        <title>Antimicrobial potential of Antarctic Bacteria.</title>
        <authorList>
            <person name="Benaud N."/>
            <person name="Edwards R.J."/>
            <person name="Ferrari B.C."/>
        </authorList>
    </citation>
    <scope>NUCLEOTIDE SEQUENCE [LARGE SCALE GENOMIC DNA]</scope>
    <source>
        <strain evidence="3">SPB151</strain>
    </source>
</reference>
<reference evidence="2 3" key="2">
    <citation type="journal article" date="2020" name="Microbiol. Resour. Announc.">
        <title>Antarctic desert soil bacteria exhibit high novel natural product potential, evaluated through long-read genome sequencing and comparative genomics.</title>
        <authorList>
            <person name="Benaud N."/>
            <person name="Edwards R.J."/>
            <person name="Amos T.G."/>
            <person name="D'Agostino P.M."/>
            <person name="Gutierrez-Chavez C."/>
            <person name="Montgomery K."/>
            <person name="Nicetic I."/>
            <person name="Ferrari B.C."/>
        </authorList>
    </citation>
    <scope>NUCLEOTIDE SEQUENCE [LARGE SCALE GENOMIC DNA]</scope>
    <source>
        <strain evidence="2 3">SPB151</strain>
    </source>
</reference>
<proteinExistence type="predicted"/>
<evidence type="ECO:0000256" key="1">
    <source>
        <dbReference type="SAM" id="MobiDB-lite"/>
    </source>
</evidence>
<protein>
    <submittedName>
        <fullName evidence="2">Uncharacterized protein</fullName>
    </submittedName>
</protein>
<feature type="region of interest" description="Disordered" evidence="1">
    <location>
        <begin position="124"/>
        <end position="246"/>
    </location>
</feature>
<feature type="compositionally biased region" description="Pro residues" evidence="1">
    <location>
        <begin position="210"/>
        <end position="221"/>
    </location>
</feature>